<protein>
    <recommendedName>
        <fullName evidence="2">Myb/SANT-like domain-containing protein</fullName>
    </recommendedName>
</protein>
<evidence type="ECO:0000259" key="2">
    <source>
        <dbReference type="Pfam" id="PF12776"/>
    </source>
</evidence>
<reference evidence="3" key="1">
    <citation type="submission" date="2020-07" db="EMBL/GenBank/DDBJ databases">
        <authorList>
            <person name="Lin J."/>
        </authorList>
    </citation>
    <scope>NUCLEOTIDE SEQUENCE</scope>
</reference>
<feature type="region of interest" description="Disordered" evidence="1">
    <location>
        <begin position="181"/>
        <end position="213"/>
    </location>
</feature>
<evidence type="ECO:0000256" key="1">
    <source>
        <dbReference type="SAM" id="MobiDB-lite"/>
    </source>
</evidence>
<dbReference type="AlphaFoldDB" id="A0A6V7QM54"/>
<dbReference type="EMBL" id="LR862137">
    <property type="protein sequence ID" value="CAD1844229.1"/>
    <property type="molecule type" value="Genomic_DNA"/>
</dbReference>
<proteinExistence type="predicted"/>
<gene>
    <name evidence="3" type="ORF">CB5_LOCUS27440</name>
</gene>
<dbReference type="Pfam" id="PF12776">
    <property type="entry name" value="Myb_DNA-bind_3"/>
    <property type="match status" value="1"/>
</dbReference>
<name>A0A6V7QM54_ANACO</name>
<dbReference type="PANTHER" id="PTHR46250:SF15">
    <property type="entry name" value="OS01G0523800 PROTEIN"/>
    <property type="match status" value="1"/>
</dbReference>
<sequence length="301" mass="34409">MDYDESNTVNRDRGKNKRPWKEMEDEILVQCLKELAADLHWKGENGFRNGYFERLEKMIAERLPGYGLRASPHIESRVKYLKQKYCAITEILSKTGVTWDDQRKIISCDKKWYDDWCKMHESAKGLWGMPFPHLDVLAEIYGKDRAIGEGVETFVDAVHNIETEEANPMLAYIGGGPNVGYDDNDNETQSAKRTASSSSRKAKKHKSVKEKEAKDSLQEHVELFFRTLGPFISRMEAHFATMANIMTREQEMAEKGTAENNTARVVAELLALSFNSNQIIKETDIFAAEPCKMNVLFSLPQ</sequence>
<evidence type="ECO:0000313" key="3">
    <source>
        <dbReference type="EMBL" id="CAD1844229.1"/>
    </source>
</evidence>
<accession>A0A6V7QM54</accession>
<dbReference type="PANTHER" id="PTHR46250">
    <property type="entry name" value="MYB/SANT-LIKE DNA-BINDING DOMAIN PROTEIN-RELATED"/>
    <property type="match status" value="1"/>
</dbReference>
<feature type="domain" description="Myb/SANT-like" evidence="2">
    <location>
        <begin position="20"/>
        <end position="114"/>
    </location>
</feature>
<organism evidence="3">
    <name type="scientific">Ananas comosus var. bracteatus</name>
    <name type="common">red pineapple</name>
    <dbReference type="NCBI Taxonomy" id="296719"/>
    <lineage>
        <taxon>Eukaryota</taxon>
        <taxon>Viridiplantae</taxon>
        <taxon>Streptophyta</taxon>
        <taxon>Embryophyta</taxon>
        <taxon>Tracheophyta</taxon>
        <taxon>Spermatophyta</taxon>
        <taxon>Magnoliopsida</taxon>
        <taxon>Liliopsida</taxon>
        <taxon>Poales</taxon>
        <taxon>Bromeliaceae</taxon>
        <taxon>Bromelioideae</taxon>
        <taxon>Ananas</taxon>
    </lineage>
</organism>
<dbReference type="InterPro" id="IPR024752">
    <property type="entry name" value="Myb/SANT-like_dom"/>
</dbReference>